<organism evidence="2 3">
    <name type="scientific">Lottia gigantea</name>
    <name type="common">Giant owl limpet</name>
    <dbReference type="NCBI Taxonomy" id="225164"/>
    <lineage>
        <taxon>Eukaryota</taxon>
        <taxon>Metazoa</taxon>
        <taxon>Spiralia</taxon>
        <taxon>Lophotrochozoa</taxon>
        <taxon>Mollusca</taxon>
        <taxon>Gastropoda</taxon>
        <taxon>Patellogastropoda</taxon>
        <taxon>Lottioidea</taxon>
        <taxon>Lottiidae</taxon>
        <taxon>Lottia</taxon>
    </lineage>
</organism>
<dbReference type="AlphaFoldDB" id="V4BDK6"/>
<dbReference type="Pfam" id="PF22633">
    <property type="entry name" value="F5_F8_type_C_2"/>
    <property type="match status" value="1"/>
</dbReference>
<evidence type="ECO:0000256" key="1">
    <source>
        <dbReference type="SAM" id="SignalP"/>
    </source>
</evidence>
<evidence type="ECO:0000313" key="3">
    <source>
        <dbReference type="Proteomes" id="UP000030746"/>
    </source>
</evidence>
<dbReference type="InterPro" id="IPR008979">
    <property type="entry name" value="Galactose-bd-like_sf"/>
</dbReference>
<dbReference type="Gene3D" id="2.60.120.260">
    <property type="entry name" value="Galactose-binding domain-like"/>
    <property type="match status" value="1"/>
</dbReference>
<keyword evidence="3" id="KW-1185">Reference proteome</keyword>
<dbReference type="RefSeq" id="XP_009062464.1">
    <property type="nucleotide sequence ID" value="XM_009064216.1"/>
</dbReference>
<evidence type="ECO:0000313" key="2">
    <source>
        <dbReference type="EMBL" id="ESO86764.1"/>
    </source>
</evidence>
<protein>
    <recommendedName>
        <fullName evidence="4">Apple domain-containing protein</fullName>
    </recommendedName>
</protein>
<evidence type="ECO:0008006" key="4">
    <source>
        <dbReference type="Google" id="ProtNLM"/>
    </source>
</evidence>
<dbReference type="GeneID" id="20240440"/>
<proteinExistence type="predicted"/>
<accession>V4BDK6</accession>
<dbReference type="EMBL" id="KB202990">
    <property type="protein sequence ID" value="ESO86764.1"/>
    <property type="molecule type" value="Genomic_DNA"/>
</dbReference>
<sequence>MVLLILLLLSILESVDCNLAYNKPIRANSISYTASAKYVDGDETTCDASPLLSDDPQWVVIDLTGRYDVTAFRIKLNTVGAAGGAFDNMTVEIIETNPFLAASTEKPVSRPCPCLSQTAIPDHNTSCLSICTGRFVRIRSLNTLRTGYCEIEIYGTKNTDPVIRYEFTKQVHAVHNTAQYYNVANAQSCAEICAVNPYCMGLQVVSNTTCRIWTSILQDSLDDIGVSYGLTHIITTCD</sequence>
<feature type="signal peptide" evidence="1">
    <location>
        <begin position="1"/>
        <end position="17"/>
    </location>
</feature>
<feature type="chain" id="PRO_5004716909" description="Apple domain-containing protein" evidence="1">
    <location>
        <begin position="18"/>
        <end position="238"/>
    </location>
</feature>
<dbReference type="HOGENOM" id="CLU_1167009_0_0_1"/>
<dbReference type="KEGG" id="lgi:LOTGIDRAFT_166768"/>
<reference evidence="2 3" key="1">
    <citation type="journal article" date="2013" name="Nature">
        <title>Insights into bilaterian evolution from three spiralian genomes.</title>
        <authorList>
            <person name="Simakov O."/>
            <person name="Marletaz F."/>
            <person name="Cho S.J."/>
            <person name="Edsinger-Gonzales E."/>
            <person name="Havlak P."/>
            <person name="Hellsten U."/>
            <person name="Kuo D.H."/>
            <person name="Larsson T."/>
            <person name="Lv J."/>
            <person name="Arendt D."/>
            <person name="Savage R."/>
            <person name="Osoegawa K."/>
            <person name="de Jong P."/>
            <person name="Grimwood J."/>
            <person name="Chapman J.A."/>
            <person name="Shapiro H."/>
            <person name="Aerts A."/>
            <person name="Otillar R.P."/>
            <person name="Terry A.Y."/>
            <person name="Boore J.L."/>
            <person name="Grigoriev I.V."/>
            <person name="Lindberg D.R."/>
            <person name="Seaver E.C."/>
            <person name="Weisblat D.A."/>
            <person name="Putnam N.H."/>
            <person name="Rokhsar D.S."/>
        </authorList>
    </citation>
    <scope>NUCLEOTIDE SEQUENCE [LARGE SCALE GENOMIC DNA]</scope>
</reference>
<gene>
    <name evidence="2" type="ORF">LOTGIDRAFT_166768</name>
</gene>
<dbReference type="Proteomes" id="UP000030746">
    <property type="component" value="Unassembled WGS sequence"/>
</dbReference>
<dbReference type="SUPFAM" id="SSF49785">
    <property type="entry name" value="Galactose-binding domain-like"/>
    <property type="match status" value="1"/>
</dbReference>
<keyword evidence="1" id="KW-0732">Signal</keyword>
<name>V4BDK6_LOTGI</name>
<dbReference type="CTD" id="20240440"/>